<dbReference type="EMBL" id="VSSQ01108938">
    <property type="protein sequence ID" value="MPN47443.1"/>
    <property type="molecule type" value="Genomic_DNA"/>
</dbReference>
<protein>
    <submittedName>
        <fullName evidence="1">Uncharacterized protein</fullName>
    </submittedName>
</protein>
<sequence>MHIFIADHAFFADLIALGLKLGFNQADHRPTGLKQSVRRRQHNRQRNKRNVNADKIDRFGNIGLGEMTHIGALPIDHARILTQTPGQLTITHIKGVNLAGTILQHTVGKSAGGGAEITADTICQPQRKNRQCLLQF</sequence>
<reference evidence="1" key="1">
    <citation type="submission" date="2019-08" db="EMBL/GenBank/DDBJ databases">
        <authorList>
            <person name="Kucharzyk K."/>
            <person name="Murdoch R.W."/>
            <person name="Higgins S."/>
            <person name="Loffler F."/>
        </authorList>
    </citation>
    <scope>NUCLEOTIDE SEQUENCE</scope>
</reference>
<evidence type="ECO:0000313" key="1">
    <source>
        <dbReference type="EMBL" id="MPN47443.1"/>
    </source>
</evidence>
<gene>
    <name evidence="1" type="ORF">SDC9_195045</name>
</gene>
<name>A0A645IJE0_9ZZZZ</name>
<proteinExistence type="predicted"/>
<organism evidence="1">
    <name type="scientific">bioreactor metagenome</name>
    <dbReference type="NCBI Taxonomy" id="1076179"/>
    <lineage>
        <taxon>unclassified sequences</taxon>
        <taxon>metagenomes</taxon>
        <taxon>ecological metagenomes</taxon>
    </lineage>
</organism>
<accession>A0A645IJE0</accession>
<comment type="caution">
    <text evidence="1">The sequence shown here is derived from an EMBL/GenBank/DDBJ whole genome shotgun (WGS) entry which is preliminary data.</text>
</comment>
<dbReference type="AlphaFoldDB" id="A0A645IJE0"/>